<gene>
    <name evidence="3" type="primary">LOC113855141</name>
</gene>
<dbReference type="AlphaFoldDB" id="A0A8B8KGT8"/>
<organism evidence="2 3">
    <name type="scientific">Abrus precatorius</name>
    <name type="common">Indian licorice</name>
    <name type="synonym">Glycine abrus</name>
    <dbReference type="NCBI Taxonomy" id="3816"/>
    <lineage>
        <taxon>Eukaryota</taxon>
        <taxon>Viridiplantae</taxon>
        <taxon>Streptophyta</taxon>
        <taxon>Embryophyta</taxon>
        <taxon>Tracheophyta</taxon>
        <taxon>Spermatophyta</taxon>
        <taxon>Magnoliopsida</taxon>
        <taxon>eudicotyledons</taxon>
        <taxon>Gunneridae</taxon>
        <taxon>Pentapetalae</taxon>
        <taxon>rosids</taxon>
        <taxon>fabids</taxon>
        <taxon>Fabales</taxon>
        <taxon>Fabaceae</taxon>
        <taxon>Papilionoideae</taxon>
        <taxon>50 kb inversion clade</taxon>
        <taxon>NPAAA clade</taxon>
        <taxon>indigoferoid/millettioid clade</taxon>
        <taxon>Abreae</taxon>
        <taxon>Abrus</taxon>
    </lineage>
</organism>
<dbReference type="RefSeq" id="XP_027342443.1">
    <property type="nucleotide sequence ID" value="XM_027486642.1"/>
</dbReference>
<sequence>MRMEELPPSLLVEILSRLTDSTDLVRCRVVSKSLNAVSYDVRCVSLVCSMSRYLKSRSPETKHLVTPFKTVFKNLVRSSNNLESVSLGVDRALGGISFDDVEDESDDLYLTDFNFIKDWLPSVSHALKSFSVSDFWVQSCWRRSEALSLISSTCRNLVKLVVRNAWLSVDGLCSMPTLAILTLEFVRLDDEDLSRINSCFPNLTQLNLIGVGGLKDPKINLSHLTTCQWSVSNAPLSLIICAPCLVDLNLKCIRPRLIVLDAPSLSNFDLSLENADELRFKNCANMQCLQLNVECLSIGFLRSMSHHCSMVKRLTLDLDGKTERGDVIEFGFDTLLEYFPSIIYLNLGYGAWRVMENSFRWGGLEDRIGMKSLKELVAHLVVNEMGYTLAFIFSVLDKCAKLSDVSLLVHRDVDSYVASNLISACRSKFPRVRWRWGIWKEGIKDTWVCNGI</sequence>
<evidence type="ECO:0000313" key="2">
    <source>
        <dbReference type="Proteomes" id="UP000694853"/>
    </source>
</evidence>
<feature type="domain" description="F-box" evidence="1">
    <location>
        <begin position="6"/>
        <end position="47"/>
    </location>
</feature>
<protein>
    <submittedName>
        <fullName evidence="3">F-box/LRR-repeat protein At4g29420</fullName>
    </submittedName>
</protein>
<dbReference type="GeneID" id="113855141"/>
<dbReference type="OrthoDB" id="2242903at2759"/>
<dbReference type="InterPro" id="IPR001810">
    <property type="entry name" value="F-box_dom"/>
</dbReference>
<dbReference type="Gene3D" id="3.80.10.10">
    <property type="entry name" value="Ribonuclease Inhibitor"/>
    <property type="match status" value="1"/>
</dbReference>
<reference evidence="3" key="2">
    <citation type="submission" date="2025-08" db="UniProtKB">
        <authorList>
            <consortium name="RefSeq"/>
        </authorList>
    </citation>
    <scope>IDENTIFICATION</scope>
    <source>
        <tissue evidence="3">Young leaves</tissue>
    </source>
</reference>
<name>A0A8B8KGT8_ABRPR</name>
<proteinExistence type="predicted"/>
<dbReference type="Pfam" id="PF12937">
    <property type="entry name" value="F-box-like"/>
    <property type="match status" value="1"/>
</dbReference>
<dbReference type="SUPFAM" id="SSF52047">
    <property type="entry name" value="RNI-like"/>
    <property type="match status" value="1"/>
</dbReference>
<dbReference type="SMART" id="SM00256">
    <property type="entry name" value="FBOX"/>
    <property type="match status" value="1"/>
</dbReference>
<reference evidence="2" key="1">
    <citation type="journal article" date="2019" name="Toxins">
        <title>Detection of Abrin-Like and Prepropulchellin-Like Toxin Genes and Transcripts Using Whole Genome Sequencing and Full-Length Transcript Sequencing of Abrus precatorius.</title>
        <authorList>
            <person name="Hovde B.T."/>
            <person name="Daligault H.E."/>
            <person name="Hanschen E.R."/>
            <person name="Kunde Y.A."/>
            <person name="Johnson M.B."/>
            <person name="Starkenburg S.R."/>
            <person name="Johnson S.L."/>
        </authorList>
    </citation>
    <scope>NUCLEOTIDE SEQUENCE [LARGE SCALE GENOMIC DNA]</scope>
</reference>
<dbReference type="InterPro" id="IPR036047">
    <property type="entry name" value="F-box-like_dom_sf"/>
</dbReference>
<dbReference type="InterPro" id="IPR044809">
    <property type="entry name" value="AUF1-like"/>
</dbReference>
<dbReference type="PANTHER" id="PTHR31215">
    <property type="entry name" value="OS05G0510400 PROTEIN-RELATED"/>
    <property type="match status" value="1"/>
</dbReference>
<evidence type="ECO:0000313" key="3">
    <source>
        <dbReference type="RefSeq" id="XP_027342443.1"/>
    </source>
</evidence>
<dbReference type="Gene3D" id="1.20.1280.50">
    <property type="match status" value="1"/>
</dbReference>
<dbReference type="InterPro" id="IPR032675">
    <property type="entry name" value="LRR_dom_sf"/>
</dbReference>
<accession>A0A8B8KGT8</accession>
<evidence type="ECO:0000259" key="1">
    <source>
        <dbReference type="SMART" id="SM00256"/>
    </source>
</evidence>
<dbReference type="SUPFAM" id="SSF81383">
    <property type="entry name" value="F-box domain"/>
    <property type="match status" value="1"/>
</dbReference>
<dbReference type="Proteomes" id="UP000694853">
    <property type="component" value="Unplaced"/>
</dbReference>
<dbReference type="KEGG" id="aprc:113855141"/>
<keyword evidence="2" id="KW-1185">Reference proteome</keyword>